<dbReference type="Proteomes" id="UP000002051">
    <property type="component" value="Chromosome 5"/>
</dbReference>
<evidence type="ECO:0000256" key="1">
    <source>
        <dbReference type="SAM" id="SignalP"/>
    </source>
</evidence>
<dbReference type="EnsemblPlants" id="AES96707">
    <property type="protein sequence ID" value="AES96707"/>
    <property type="gene ID" value="MTR_5g040380"/>
</dbReference>
<feature type="chain" id="PRO_5014573542" evidence="1">
    <location>
        <begin position="31"/>
        <end position="76"/>
    </location>
</feature>
<accession>G7KDX9</accession>
<dbReference type="PaxDb" id="3880-AES96707"/>
<dbReference type="HOGENOM" id="CLU_191787_0_0_1"/>
<evidence type="ECO:0000313" key="3">
    <source>
        <dbReference type="EnsemblPlants" id="AES96707"/>
    </source>
</evidence>
<feature type="signal peptide" evidence="1">
    <location>
        <begin position="1"/>
        <end position="30"/>
    </location>
</feature>
<name>G7KDX9_MEDTR</name>
<keyword evidence="4" id="KW-1185">Reference proteome</keyword>
<organism evidence="2 4">
    <name type="scientific">Medicago truncatula</name>
    <name type="common">Barrel medic</name>
    <name type="synonym">Medicago tribuloides</name>
    <dbReference type="NCBI Taxonomy" id="3880"/>
    <lineage>
        <taxon>Eukaryota</taxon>
        <taxon>Viridiplantae</taxon>
        <taxon>Streptophyta</taxon>
        <taxon>Embryophyta</taxon>
        <taxon>Tracheophyta</taxon>
        <taxon>Spermatophyta</taxon>
        <taxon>Magnoliopsida</taxon>
        <taxon>eudicotyledons</taxon>
        <taxon>Gunneridae</taxon>
        <taxon>Pentapetalae</taxon>
        <taxon>rosids</taxon>
        <taxon>fabids</taxon>
        <taxon>Fabales</taxon>
        <taxon>Fabaceae</taxon>
        <taxon>Papilionoideae</taxon>
        <taxon>50 kb inversion clade</taxon>
        <taxon>NPAAA clade</taxon>
        <taxon>Hologalegina</taxon>
        <taxon>IRL clade</taxon>
        <taxon>Trifolieae</taxon>
        <taxon>Medicago</taxon>
    </lineage>
</organism>
<sequence length="76" mass="8629">MDARKTSTAKFAILLIFVIFASDMCKKSAARGPIVTFWCQTNDACEHRFPNHGYKCINHLCQPPKISHNDLQFIST</sequence>
<reference evidence="2 4" key="1">
    <citation type="journal article" date="2011" name="Nature">
        <title>The Medicago genome provides insight into the evolution of rhizobial symbioses.</title>
        <authorList>
            <person name="Young N.D."/>
            <person name="Debelle F."/>
            <person name="Oldroyd G.E."/>
            <person name="Geurts R."/>
            <person name="Cannon S.B."/>
            <person name="Udvardi M.K."/>
            <person name="Benedito V.A."/>
            <person name="Mayer K.F."/>
            <person name="Gouzy J."/>
            <person name="Schoof H."/>
            <person name="Van de Peer Y."/>
            <person name="Proost S."/>
            <person name="Cook D.R."/>
            <person name="Meyers B.C."/>
            <person name="Spannagl M."/>
            <person name="Cheung F."/>
            <person name="De Mita S."/>
            <person name="Krishnakumar V."/>
            <person name="Gundlach H."/>
            <person name="Zhou S."/>
            <person name="Mudge J."/>
            <person name="Bharti A.K."/>
            <person name="Murray J.D."/>
            <person name="Naoumkina M.A."/>
            <person name="Rosen B."/>
            <person name="Silverstein K.A."/>
            <person name="Tang H."/>
            <person name="Rombauts S."/>
            <person name="Zhao P.X."/>
            <person name="Zhou P."/>
            <person name="Barbe V."/>
            <person name="Bardou P."/>
            <person name="Bechner M."/>
            <person name="Bellec A."/>
            <person name="Berger A."/>
            <person name="Berges H."/>
            <person name="Bidwell S."/>
            <person name="Bisseling T."/>
            <person name="Choisne N."/>
            <person name="Couloux A."/>
            <person name="Denny R."/>
            <person name="Deshpande S."/>
            <person name="Dai X."/>
            <person name="Doyle J.J."/>
            <person name="Dudez A.M."/>
            <person name="Farmer A.D."/>
            <person name="Fouteau S."/>
            <person name="Franken C."/>
            <person name="Gibelin C."/>
            <person name="Gish J."/>
            <person name="Goldstein S."/>
            <person name="Gonzalez A.J."/>
            <person name="Green P.J."/>
            <person name="Hallab A."/>
            <person name="Hartog M."/>
            <person name="Hua A."/>
            <person name="Humphray S.J."/>
            <person name="Jeong D.H."/>
            <person name="Jing Y."/>
            <person name="Jocker A."/>
            <person name="Kenton S.M."/>
            <person name="Kim D.J."/>
            <person name="Klee K."/>
            <person name="Lai H."/>
            <person name="Lang C."/>
            <person name="Lin S."/>
            <person name="Macmil S.L."/>
            <person name="Magdelenat G."/>
            <person name="Matthews L."/>
            <person name="McCorrison J."/>
            <person name="Monaghan E.L."/>
            <person name="Mun J.H."/>
            <person name="Najar F.Z."/>
            <person name="Nicholson C."/>
            <person name="Noirot C."/>
            <person name="O'Bleness M."/>
            <person name="Paule C.R."/>
            <person name="Poulain J."/>
            <person name="Prion F."/>
            <person name="Qin B."/>
            <person name="Qu C."/>
            <person name="Retzel E.F."/>
            <person name="Riddle C."/>
            <person name="Sallet E."/>
            <person name="Samain S."/>
            <person name="Samson N."/>
            <person name="Sanders I."/>
            <person name="Saurat O."/>
            <person name="Scarpelli C."/>
            <person name="Schiex T."/>
            <person name="Segurens B."/>
            <person name="Severin A.J."/>
            <person name="Sherrier D.J."/>
            <person name="Shi R."/>
            <person name="Sims S."/>
            <person name="Singer S.R."/>
            <person name="Sinharoy S."/>
            <person name="Sterck L."/>
            <person name="Viollet A."/>
            <person name="Wang B.B."/>
            <person name="Wang K."/>
            <person name="Wang M."/>
            <person name="Wang X."/>
            <person name="Warfsmann J."/>
            <person name="Weissenbach J."/>
            <person name="White D.D."/>
            <person name="White J.D."/>
            <person name="Wiley G.B."/>
            <person name="Wincker P."/>
            <person name="Xing Y."/>
            <person name="Yang L."/>
            <person name="Yao Z."/>
            <person name="Ying F."/>
            <person name="Zhai J."/>
            <person name="Zhou L."/>
            <person name="Zuber A."/>
            <person name="Denarie J."/>
            <person name="Dixon R.A."/>
            <person name="May G.D."/>
            <person name="Schwartz D.C."/>
            <person name="Rogers J."/>
            <person name="Quetier F."/>
            <person name="Town C.D."/>
            <person name="Roe B.A."/>
        </authorList>
    </citation>
    <scope>NUCLEOTIDE SEQUENCE [LARGE SCALE GENOMIC DNA]</scope>
    <source>
        <strain evidence="2">A17</strain>
        <strain evidence="3 4">cv. Jemalong A17</strain>
    </source>
</reference>
<gene>
    <name evidence="2" type="ordered locus">MTR_5g040380</name>
</gene>
<evidence type="ECO:0000313" key="4">
    <source>
        <dbReference type="Proteomes" id="UP000002051"/>
    </source>
</evidence>
<evidence type="ECO:0000313" key="2">
    <source>
        <dbReference type="EMBL" id="AES96707.1"/>
    </source>
</evidence>
<dbReference type="EMBL" id="CM001221">
    <property type="protein sequence ID" value="AES96707.1"/>
    <property type="molecule type" value="Genomic_DNA"/>
</dbReference>
<proteinExistence type="predicted"/>
<reference evidence="2 4" key="2">
    <citation type="journal article" date="2014" name="BMC Genomics">
        <title>An improved genome release (version Mt4.0) for the model legume Medicago truncatula.</title>
        <authorList>
            <person name="Tang H."/>
            <person name="Krishnakumar V."/>
            <person name="Bidwell S."/>
            <person name="Rosen B."/>
            <person name="Chan A."/>
            <person name="Zhou S."/>
            <person name="Gentzbittel L."/>
            <person name="Childs K.L."/>
            <person name="Yandell M."/>
            <person name="Gundlach H."/>
            <person name="Mayer K.F."/>
            <person name="Schwartz D.C."/>
            <person name="Town C.D."/>
        </authorList>
    </citation>
    <scope>GENOME REANNOTATION</scope>
    <source>
        <strain evidence="3 4">cv. Jemalong A17</strain>
    </source>
</reference>
<dbReference type="AlphaFoldDB" id="G7KDX9"/>
<protein>
    <submittedName>
        <fullName evidence="2">Nodule Cysteine-Rich (NCR) secreted peptide</fullName>
    </submittedName>
</protein>
<keyword evidence="1" id="KW-0732">Signal</keyword>
<reference evidence="3" key="3">
    <citation type="submission" date="2015-04" db="UniProtKB">
        <authorList>
            <consortium name="EnsemblPlants"/>
        </authorList>
    </citation>
    <scope>IDENTIFICATION</scope>
    <source>
        <strain evidence="3">cv. Jemalong A17</strain>
    </source>
</reference>
<dbReference type="OMA" id="NDACEHR"/>